<dbReference type="AlphaFoldDB" id="Q22U82"/>
<dbReference type="GO" id="GO:0005524">
    <property type="term" value="F:ATP binding"/>
    <property type="evidence" value="ECO:0007669"/>
    <property type="project" value="UniProtKB-UniRule"/>
</dbReference>
<evidence type="ECO:0000256" key="4">
    <source>
        <dbReference type="ARBA" id="ARBA00022741"/>
    </source>
</evidence>
<accession>Q22U82</accession>
<dbReference type="GO" id="GO:0007165">
    <property type="term" value="P:signal transduction"/>
    <property type="evidence" value="ECO:0007669"/>
    <property type="project" value="TreeGrafter"/>
</dbReference>
<dbReference type="OrthoDB" id="371082at2759"/>
<evidence type="ECO:0000313" key="12">
    <source>
        <dbReference type="Proteomes" id="UP000009168"/>
    </source>
</evidence>
<keyword evidence="12" id="KW-1185">Reference proteome</keyword>
<keyword evidence="5 11" id="KW-0418">Kinase</keyword>
<evidence type="ECO:0000256" key="9">
    <source>
        <dbReference type="PROSITE-ProRule" id="PRU10141"/>
    </source>
</evidence>
<keyword evidence="4 9" id="KW-0547">Nucleotide-binding</keyword>
<feature type="domain" description="Protein kinase" evidence="10">
    <location>
        <begin position="39"/>
        <end position="302"/>
    </location>
</feature>
<dbReference type="InterPro" id="IPR000719">
    <property type="entry name" value="Prot_kinase_dom"/>
</dbReference>
<dbReference type="SMART" id="SM00220">
    <property type="entry name" value="S_TKc"/>
    <property type="match status" value="1"/>
</dbReference>
<dbReference type="eggNOG" id="KOG0583">
    <property type="taxonomic scope" value="Eukaryota"/>
</dbReference>
<evidence type="ECO:0000256" key="6">
    <source>
        <dbReference type="ARBA" id="ARBA00022840"/>
    </source>
</evidence>
<evidence type="ECO:0000313" key="11">
    <source>
        <dbReference type="EMBL" id="EAR88805.1"/>
    </source>
</evidence>
<dbReference type="PROSITE" id="PS00107">
    <property type="entry name" value="PROTEIN_KINASE_ATP"/>
    <property type="match status" value="1"/>
</dbReference>
<feature type="binding site" evidence="9">
    <location>
        <position position="68"/>
    </location>
    <ligand>
        <name>ATP</name>
        <dbReference type="ChEBI" id="CHEBI:30616"/>
    </ligand>
</feature>
<dbReference type="SUPFAM" id="SSF56112">
    <property type="entry name" value="Protein kinase-like (PK-like)"/>
    <property type="match status" value="1"/>
</dbReference>
<keyword evidence="3" id="KW-0808">Transferase</keyword>
<dbReference type="GO" id="GO:0004674">
    <property type="term" value="F:protein serine/threonine kinase activity"/>
    <property type="evidence" value="ECO:0007669"/>
    <property type="project" value="UniProtKB-KW"/>
</dbReference>
<dbReference type="KEGG" id="tet:TTHERM_00263010"/>
<dbReference type="InParanoid" id="Q22U82"/>
<name>Q22U82_TETTS</name>
<dbReference type="HOGENOM" id="CLU_532675_0_0_1"/>
<evidence type="ECO:0000256" key="2">
    <source>
        <dbReference type="ARBA" id="ARBA00022527"/>
    </source>
</evidence>
<dbReference type="EMBL" id="GG662830">
    <property type="protein sequence ID" value="EAR88805.1"/>
    <property type="molecule type" value="Genomic_DNA"/>
</dbReference>
<gene>
    <name evidence="11" type="ORF">TTHERM_00263010</name>
</gene>
<sequence>MDYSDVSSTSCSADSVFKQDNKVDILEIEKAERENFDNYQTEAVLGEGTYGRVYKVKYTKNQQSYALKIFKPINHLQQMYEKEVTSLKRVKGYNKFVQIFAQLDQFKEKYKGIVMEFCRGGELLKYIMVNKGLDEENVRSLLHQIVDILETLQSLNLAHLDIKAENFFLDSNFDLILGDFGMCEELTSPNQVLNNYRKGSPSYQIFELYKQIPYRAFDADIFAAGVTIFSMYSCLLPFKQFQSYGILFSNPAQFWTLMRKNSPNPAFQDNLSKDFVDLFMKMVHPHHDKRITVEQIKQHPFYIGANSQQINPVIVMNNINNNQNTFNAEQNNKAEGSEKALYRGIHSTSISEEFEKYEYEVSNLKRQRKPKVYNEQYGKLNDFSTNIDCETLFKFLFVKQEEFTSEVPILSDKSYKLKCIYKYSTAQDKVQEEFSHIQVNYDTCDESVQEIFKDFNFNINKSNEENVLHFNISLQTNSKDSKTYVIFTKKQGDSFEFFKHIAAIQELIKTFN</sequence>
<keyword evidence="2" id="KW-0723">Serine/threonine-protein kinase</keyword>
<keyword evidence="6 9" id="KW-0067">ATP-binding</keyword>
<dbReference type="GeneID" id="7846153"/>
<dbReference type="Pfam" id="PF00069">
    <property type="entry name" value="Pkinase"/>
    <property type="match status" value="1"/>
</dbReference>
<protein>
    <recommendedName>
        <fullName evidence="1">non-specific serine/threonine protein kinase</fullName>
        <ecNumber evidence="1">2.7.11.1</ecNumber>
    </recommendedName>
</protein>
<dbReference type="EC" id="2.7.11.1" evidence="1"/>
<dbReference type="PROSITE" id="PS50011">
    <property type="entry name" value="PROTEIN_KINASE_DOM"/>
    <property type="match status" value="1"/>
</dbReference>
<organism evidence="11 12">
    <name type="scientific">Tetrahymena thermophila (strain SB210)</name>
    <dbReference type="NCBI Taxonomy" id="312017"/>
    <lineage>
        <taxon>Eukaryota</taxon>
        <taxon>Sar</taxon>
        <taxon>Alveolata</taxon>
        <taxon>Ciliophora</taxon>
        <taxon>Intramacronucleata</taxon>
        <taxon>Oligohymenophorea</taxon>
        <taxon>Hymenostomatida</taxon>
        <taxon>Tetrahymenina</taxon>
        <taxon>Tetrahymenidae</taxon>
        <taxon>Tetrahymena</taxon>
    </lineage>
</organism>
<evidence type="ECO:0000256" key="7">
    <source>
        <dbReference type="ARBA" id="ARBA00047899"/>
    </source>
</evidence>
<dbReference type="Gene3D" id="1.10.510.10">
    <property type="entry name" value="Transferase(Phosphotransferase) domain 1"/>
    <property type="match status" value="1"/>
</dbReference>
<dbReference type="InterPro" id="IPR011009">
    <property type="entry name" value="Kinase-like_dom_sf"/>
</dbReference>
<evidence type="ECO:0000256" key="3">
    <source>
        <dbReference type="ARBA" id="ARBA00022679"/>
    </source>
</evidence>
<evidence type="ECO:0000256" key="1">
    <source>
        <dbReference type="ARBA" id="ARBA00012513"/>
    </source>
</evidence>
<dbReference type="InterPro" id="IPR008271">
    <property type="entry name" value="Ser/Thr_kinase_AS"/>
</dbReference>
<dbReference type="PANTHER" id="PTHR43895:SF32">
    <property type="entry name" value="SERINE_THREONINE-PROTEIN KINASE CHK1"/>
    <property type="match status" value="1"/>
</dbReference>
<evidence type="ECO:0000259" key="10">
    <source>
        <dbReference type="PROSITE" id="PS50011"/>
    </source>
</evidence>
<comment type="catalytic activity">
    <reaction evidence="8">
        <text>L-seryl-[protein] + ATP = O-phospho-L-seryl-[protein] + ADP + H(+)</text>
        <dbReference type="Rhea" id="RHEA:17989"/>
        <dbReference type="Rhea" id="RHEA-COMP:9863"/>
        <dbReference type="Rhea" id="RHEA-COMP:11604"/>
        <dbReference type="ChEBI" id="CHEBI:15378"/>
        <dbReference type="ChEBI" id="CHEBI:29999"/>
        <dbReference type="ChEBI" id="CHEBI:30616"/>
        <dbReference type="ChEBI" id="CHEBI:83421"/>
        <dbReference type="ChEBI" id="CHEBI:456216"/>
        <dbReference type="EC" id="2.7.11.1"/>
    </reaction>
</comment>
<dbReference type="PROSITE" id="PS00108">
    <property type="entry name" value="PROTEIN_KINASE_ST"/>
    <property type="match status" value="1"/>
</dbReference>
<evidence type="ECO:0000256" key="5">
    <source>
        <dbReference type="ARBA" id="ARBA00022777"/>
    </source>
</evidence>
<comment type="catalytic activity">
    <reaction evidence="7">
        <text>L-threonyl-[protein] + ATP = O-phospho-L-threonyl-[protein] + ADP + H(+)</text>
        <dbReference type="Rhea" id="RHEA:46608"/>
        <dbReference type="Rhea" id="RHEA-COMP:11060"/>
        <dbReference type="Rhea" id="RHEA-COMP:11605"/>
        <dbReference type="ChEBI" id="CHEBI:15378"/>
        <dbReference type="ChEBI" id="CHEBI:30013"/>
        <dbReference type="ChEBI" id="CHEBI:30616"/>
        <dbReference type="ChEBI" id="CHEBI:61977"/>
        <dbReference type="ChEBI" id="CHEBI:456216"/>
        <dbReference type="EC" id="2.7.11.1"/>
    </reaction>
</comment>
<dbReference type="PANTHER" id="PTHR43895">
    <property type="entry name" value="CALCIUM/CALMODULIN-DEPENDENT PROTEIN KINASE KINASE-RELATED"/>
    <property type="match status" value="1"/>
</dbReference>
<dbReference type="RefSeq" id="XP_001009050.1">
    <property type="nucleotide sequence ID" value="XM_001009050.3"/>
</dbReference>
<dbReference type="Proteomes" id="UP000009168">
    <property type="component" value="Unassembled WGS sequence"/>
</dbReference>
<reference evidence="12" key="1">
    <citation type="journal article" date="2006" name="PLoS Biol.">
        <title>Macronuclear genome sequence of the ciliate Tetrahymena thermophila, a model eukaryote.</title>
        <authorList>
            <person name="Eisen J.A."/>
            <person name="Coyne R.S."/>
            <person name="Wu M."/>
            <person name="Wu D."/>
            <person name="Thiagarajan M."/>
            <person name="Wortman J.R."/>
            <person name="Badger J.H."/>
            <person name="Ren Q."/>
            <person name="Amedeo P."/>
            <person name="Jones K.M."/>
            <person name="Tallon L.J."/>
            <person name="Delcher A.L."/>
            <person name="Salzberg S.L."/>
            <person name="Silva J.C."/>
            <person name="Haas B.J."/>
            <person name="Majoros W.H."/>
            <person name="Farzad M."/>
            <person name="Carlton J.M."/>
            <person name="Smith R.K. Jr."/>
            <person name="Garg J."/>
            <person name="Pearlman R.E."/>
            <person name="Karrer K.M."/>
            <person name="Sun L."/>
            <person name="Manning G."/>
            <person name="Elde N.C."/>
            <person name="Turkewitz A.P."/>
            <person name="Asai D.J."/>
            <person name="Wilkes D.E."/>
            <person name="Wang Y."/>
            <person name="Cai H."/>
            <person name="Collins K."/>
            <person name="Stewart B.A."/>
            <person name="Lee S.R."/>
            <person name="Wilamowska K."/>
            <person name="Weinberg Z."/>
            <person name="Ruzzo W.L."/>
            <person name="Wloga D."/>
            <person name="Gaertig J."/>
            <person name="Frankel J."/>
            <person name="Tsao C.-C."/>
            <person name="Gorovsky M.A."/>
            <person name="Keeling P.J."/>
            <person name="Waller R.F."/>
            <person name="Patron N.J."/>
            <person name="Cherry J.M."/>
            <person name="Stover N.A."/>
            <person name="Krieger C.J."/>
            <person name="del Toro C."/>
            <person name="Ryder H.F."/>
            <person name="Williamson S.C."/>
            <person name="Barbeau R.A."/>
            <person name="Hamilton E.P."/>
            <person name="Orias E."/>
        </authorList>
    </citation>
    <scope>NUCLEOTIDE SEQUENCE [LARGE SCALE GENOMIC DNA]</scope>
    <source>
        <strain evidence="12">SB210</strain>
    </source>
</reference>
<dbReference type="STRING" id="312017.Q22U82"/>
<proteinExistence type="predicted"/>
<dbReference type="InterPro" id="IPR017441">
    <property type="entry name" value="Protein_kinase_ATP_BS"/>
</dbReference>
<evidence type="ECO:0000256" key="8">
    <source>
        <dbReference type="ARBA" id="ARBA00048679"/>
    </source>
</evidence>